<dbReference type="EMBL" id="CP003653">
    <property type="protein sequence ID" value="AFZ37514.1"/>
    <property type="molecule type" value="Genomic_DNA"/>
</dbReference>
<dbReference type="RefSeq" id="WP_015195172.1">
    <property type="nucleotide sequence ID" value="NC_019748.1"/>
</dbReference>
<reference evidence="3" key="1">
    <citation type="journal article" date="2013" name="Proc. Natl. Acad. Sci. U.S.A.">
        <title>Improving the coverage of the cyanobacterial phylum using diversity-driven genome sequencing.</title>
        <authorList>
            <person name="Shih P.M."/>
            <person name="Wu D."/>
            <person name="Latifi A."/>
            <person name="Axen S.D."/>
            <person name="Fewer D.P."/>
            <person name="Talla E."/>
            <person name="Calteau A."/>
            <person name="Cai F."/>
            <person name="Tandeau de Marsac N."/>
            <person name="Rippka R."/>
            <person name="Herdman M."/>
            <person name="Sivonen K."/>
            <person name="Coursin T."/>
            <person name="Laurent T."/>
            <person name="Goodwin L."/>
            <person name="Nolan M."/>
            <person name="Davenport K.W."/>
            <person name="Han C.S."/>
            <person name="Rubin E.M."/>
            <person name="Eisen J.A."/>
            <person name="Woyke T."/>
            <person name="Gugger M."/>
            <person name="Kerfeld C.A."/>
        </authorList>
    </citation>
    <scope>NUCLEOTIDE SEQUENCE [LARGE SCALE GENOMIC DNA]</scope>
    <source>
        <strain evidence="3">ATCC 29371 / PCC 7437</strain>
    </source>
</reference>
<keyword evidence="1" id="KW-1133">Transmembrane helix</keyword>
<organism evidence="2 3">
    <name type="scientific">Stanieria cyanosphaera (strain ATCC 29371 / PCC 7437)</name>
    <dbReference type="NCBI Taxonomy" id="111780"/>
    <lineage>
        <taxon>Bacteria</taxon>
        <taxon>Bacillati</taxon>
        <taxon>Cyanobacteriota</taxon>
        <taxon>Cyanophyceae</taxon>
        <taxon>Pleurocapsales</taxon>
        <taxon>Dermocarpellaceae</taxon>
        <taxon>Stanieria</taxon>
    </lineage>
</organism>
<dbReference type="AlphaFoldDB" id="K9XZP0"/>
<dbReference type="OrthoDB" id="582274at2"/>
<dbReference type="KEGG" id="scs:Sta7437_4037"/>
<evidence type="ECO:0000313" key="3">
    <source>
        <dbReference type="Proteomes" id="UP000010473"/>
    </source>
</evidence>
<dbReference type="eggNOG" id="ENOG5033BWY">
    <property type="taxonomic scope" value="Bacteria"/>
</dbReference>
<dbReference type="Proteomes" id="UP000010473">
    <property type="component" value="Chromosome"/>
</dbReference>
<gene>
    <name evidence="2" type="ordered locus">Sta7437_4037</name>
</gene>
<dbReference type="STRING" id="111780.Sta7437_4037"/>
<keyword evidence="3" id="KW-1185">Reference proteome</keyword>
<evidence type="ECO:0000313" key="2">
    <source>
        <dbReference type="EMBL" id="AFZ37514.1"/>
    </source>
</evidence>
<dbReference type="HOGENOM" id="CLU_1593543_0_0_3"/>
<keyword evidence="1" id="KW-0472">Membrane</keyword>
<accession>K9XZP0</accession>
<evidence type="ECO:0000256" key="1">
    <source>
        <dbReference type="SAM" id="Phobius"/>
    </source>
</evidence>
<feature type="transmembrane region" description="Helical" evidence="1">
    <location>
        <begin position="6"/>
        <end position="24"/>
    </location>
</feature>
<name>K9XZP0_STAC7</name>
<protein>
    <submittedName>
        <fullName evidence="2">Uncharacterized protein</fullName>
    </submittedName>
</protein>
<sequence length="167" mass="18331">MNLISATLIGIVTIINLINLPVVLNRELIVKPTNSLVNLAQIDPMRRFDQFWRNQTVNTSVQQNSTTITLDSRNLSSSHYLKIITNSTKITGTITVNDRKLISLNSSETSLDLAPRLVKGMNTIEIVGNYSPSNANVTIQFSGVGNSITQQSSGSGILQHKLIINVR</sequence>
<proteinExistence type="predicted"/>
<keyword evidence="1" id="KW-0812">Transmembrane</keyword>